<dbReference type="GO" id="GO:0003677">
    <property type="term" value="F:DNA binding"/>
    <property type="evidence" value="ECO:0007669"/>
    <property type="project" value="UniProtKB-UniRule"/>
</dbReference>
<dbReference type="Gene3D" id="1.10.357.10">
    <property type="entry name" value="Tetracycline Repressor, domain 2"/>
    <property type="match status" value="1"/>
</dbReference>
<dbReference type="SUPFAM" id="SSF46689">
    <property type="entry name" value="Homeodomain-like"/>
    <property type="match status" value="1"/>
</dbReference>
<dbReference type="RefSeq" id="WP_138565229.1">
    <property type="nucleotide sequence ID" value="NZ_CP040602.1"/>
</dbReference>
<sequence>MTTALSAQEPQSKNRQSKSSTADTTRGNKTVQPSTKRGVARQQKILEIAEQQFLQYGYSGSSVNEIMRLSGGSLGTLYRQFGNKLGLFEAVFKKKSKELFQPFETETHWPEEFGEGLYHFGKTMQDIALSADGIAIYRLVITENNIDQSKIQKIFYRYGPTIAIDVLAKYLDKHIANTRLPEFNSELYAQQFLEMIKGPFLLKALLGEEITDKERELALSQAVDLFCNSLQKR</sequence>
<organism evidence="5 6">
    <name type="scientific">Thiomicrorhabdus sediminis</name>
    <dbReference type="NCBI Taxonomy" id="2580412"/>
    <lineage>
        <taxon>Bacteria</taxon>
        <taxon>Pseudomonadati</taxon>
        <taxon>Pseudomonadota</taxon>
        <taxon>Gammaproteobacteria</taxon>
        <taxon>Thiotrichales</taxon>
        <taxon>Piscirickettsiaceae</taxon>
        <taxon>Thiomicrorhabdus</taxon>
    </lineage>
</organism>
<evidence type="ECO:0000256" key="2">
    <source>
        <dbReference type="PROSITE-ProRule" id="PRU00335"/>
    </source>
</evidence>
<dbReference type="OrthoDB" id="8535430at2"/>
<accession>A0A4P9K695</accession>
<dbReference type="InterPro" id="IPR050624">
    <property type="entry name" value="HTH-type_Tx_Regulator"/>
</dbReference>
<dbReference type="AlphaFoldDB" id="A0A4P9K695"/>
<keyword evidence="6" id="KW-1185">Reference proteome</keyword>
<protein>
    <submittedName>
        <fullName evidence="5">TetR/AcrR family transcriptional regulator</fullName>
    </submittedName>
</protein>
<dbReference type="EMBL" id="CP040602">
    <property type="protein sequence ID" value="QCU90555.1"/>
    <property type="molecule type" value="Genomic_DNA"/>
</dbReference>
<feature type="region of interest" description="Disordered" evidence="3">
    <location>
        <begin position="1"/>
        <end position="38"/>
    </location>
</feature>
<evidence type="ECO:0000313" key="5">
    <source>
        <dbReference type="EMBL" id="QCU90555.1"/>
    </source>
</evidence>
<feature type="DNA-binding region" description="H-T-H motif" evidence="2">
    <location>
        <begin position="62"/>
        <end position="81"/>
    </location>
</feature>
<dbReference type="InterPro" id="IPR039536">
    <property type="entry name" value="TetR_C_Proteobacteria"/>
</dbReference>
<evidence type="ECO:0000259" key="4">
    <source>
        <dbReference type="PROSITE" id="PS50977"/>
    </source>
</evidence>
<evidence type="ECO:0000256" key="3">
    <source>
        <dbReference type="SAM" id="MobiDB-lite"/>
    </source>
</evidence>
<dbReference type="InterPro" id="IPR001647">
    <property type="entry name" value="HTH_TetR"/>
</dbReference>
<dbReference type="Pfam" id="PF14246">
    <property type="entry name" value="TetR_C_7"/>
    <property type="match status" value="1"/>
</dbReference>
<dbReference type="PROSITE" id="PS50977">
    <property type="entry name" value="HTH_TETR_2"/>
    <property type="match status" value="1"/>
</dbReference>
<proteinExistence type="predicted"/>
<dbReference type="PANTHER" id="PTHR43479:SF11">
    <property type="entry name" value="ACREF_ENVCD OPERON REPRESSOR-RELATED"/>
    <property type="match status" value="1"/>
</dbReference>
<dbReference type="Pfam" id="PF00440">
    <property type="entry name" value="TetR_N"/>
    <property type="match status" value="1"/>
</dbReference>
<evidence type="ECO:0000256" key="1">
    <source>
        <dbReference type="ARBA" id="ARBA00023125"/>
    </source>
</evidence>
<dbReference type="PANTHER" id="PTHR43479">
    <property type="entry name" value="ACREF/ENVCD OPERON REPRESSOR-RELATED"/>
    <property type="match status" value="1"/>
</dbReference>
<evidence type="ECO:0000313" key="6">
    <source>
        <dbReference type="Proteomes" id="UP000304864"/>
    </source>
</evidence>
<dbReference type="KEGG" id="thig:FE785_07870"/>
<dbReference type="Proteomes" id="UP000304864">
    <property type="component" value="Chromosome"/>
</dbReference>
<feature type="domain" description="HTH tetR-type" evidence="4">
    <location>
        <begin position="39"/>
        <end position="99"/>
    </location>
</feature>
<dbReference type="Gene3D" id="1.10.10.60">
    <property type="entry name" value="Homeodomain-like"/>
    <property type="match status" value="1"/>
</dbReference>
<name>A0A4P9K695_9GAMM</name>
<keyword evidence="1 2" id="KW-0238">DNA-binding</keyword>
<dbReference type="InterPro" id="IPR009057">
    <property type="entry name" value="Homeodomain-like_sf"/>
</dbReference>
<gene>
    <name evidence="5" type="ORF">FE785_07870</name>
</gene>
<feature type="compositionally biased region" description="Polar residues" evidence="3">
    <location>
        <begin position="1"/>
        <end position="35"/>
    </location>
</feature>
<reference evidence="5 6" key="1">
    <citation type="submission" date="2019-05" db="EMBL/GenBank/DDBJ databases">
        <title>Thiomicrorhabdus sediminis sp. nov, a novel sulfur-oxidizing bacterium isolated from coastal sediment.</title>
        <authorList>
            <person name="Liu X."/>
        </authorList>
    </citation>
    <scope>NUCLEOTIDE SEQUENCE [LARGE SCALE GENOMIC DNA]</scope>
    <source>
        <strain evidence="5 6">G1</strain>
    </source>
</reference>